<dbReference type="HOGENOM" id="CLU_2606820_0_0_1"/>
<organism evidence="2 3">
    <name type="scientific">Phlebiopsis gigantea (strain 11061_1 CR5-6)</name>
    <name type="common">White-rot fungus</name>
    <name type="synonym">Peniophora gigantea</name>
    <dbReference type="NCBI Taxonomy" id="745531"/>
    <lineage>
        <taxon>Eukaryota</taxon>
        <taxon>Fungi</taxon>
        <taxon>Dikarya</taxon>
        <taxon>Basidiomycota</taxon>
        <taxon>Agaricomycotina</taxon>
        <taxon>Agaricomycetes</taxon>
        <taxon>Polyporales</taxon>
        <taxon>Phanerochaetaceae</taxon>
        <taxon>Phlebiopsis</taxon>
    </lineage>
</organism>
<name>A0A0C3SBB8_PHLG1</name>
<dbReference type="AlphaFoldDB" id="A0A0C3SBB8"/>
<dbReference type="Proteomes" id="UP000053257">
    <property type="component" value="Unassembled WGS sequence"/>
</dbReference>
<protein>
    <submittedName>
        <fullName evidence="2">Uncharacterized protein</fullName>
    </submittedName>
</protein>
<feature type="region of interest" description="Disordered" evidence="1">
    <location>
        <begin position="1"/>
        <end position="44"/>
    </location>
</feature>
<dbReference type="EMBL" id="KN840491">
    <property type="protein sequence ID" value="KIP07785.1"/>
    <property type="molecule type" value="Genomic_DNA"/>
</dbReference>
<evidence type="ECO:0000256" key="1">
    <source>
        <dbReference type="SAM" id="MobiDB-lite"/>
    </source>
</evidence>
<sequence length="79" mass="8742">MHVGPGDGRQLYATRPCSRPVATSPDTLPRCRLPNATDRPTLGPTRIHLAQASRSRRRSALRLSYDHDASVHLEALVDE</sequence>
<reference evidence="2 3" key="1">
    <citation type="journal article" date="2014" name="PLoS Genet.">
        <title>Analysis of the Phlebiopsis gigantea genome, transcriptome and secretome provides insight into its pioneer colonization strategies of wood.</title>
        <authorList>
            <person name="Hori C."/>
            <person name="Ishida T."/>
            <person name="Igarashi K."/>
            <person name="Samejima M."/>
            <person name="Suzuki H."/>
            <person name="Master E."/>
            <person name="Ferreira P."/>
            <person name="Ruiz-Duenas F.J."/>
            <person name="Held B."/>
            <person name="Canessa P."/>
            <person name="Larrondo L.F."/>
            <person name="Schmoll M."/>
            <person name="Druzhinina I.S."/>
            <person name="Kubicek C.P."/>
            <person name="Gaskell J.A."/>
            <person name="Kersten P."/>
            <person name="St John F."/>
            <person name="Glasner J."/>
            <person name="Sabat G."/>
            <person name="Splinter BonDurant S."/>
            <person name="Syed K."/>
            <person name="Yadav J."/>
            <person name="Mgbeahuruike A.C."/>
            <person name="Kovalchuk A."/>
            <person name="Asiegbu F.O."/>
            <person name="Lackner G."/>
            <person name="Hoffmeister D."/>
            <person name="Rencoret J."/>
            <person name="Gutierrez A."/>
            <person name="Sun H."/>
            <person name="Lindquist E."/>
            <person name="Barry K."/>
            <person name="Riley R."/>
            <person name="Grigoriev I.V."/>
            <person name="Henrissat B."/>
            <person name="Kues U."/>
            <person name="Berka R.M."/>
            <person name="Martinez A.T."/>
            <person name="Covert S.F."/>
            <person name="Blanchette R.A."/>
            <person name="Cullen D."/>
        </authorList>
    </citation>
    <scope>NUCLEOTIDE SEQUENCE [LARGE SCALE GENOMIC DNA]</scope>
    <source>
        <strain evidence="2 3">11061_1 CR5-6</strain>
    </source>
</reference>
<accession>A0A0C3SBB8</accession>
<evidence type="ECO:0000313" key="2">
    <source>
        <dbReference type="EMBL" id="KIP07785.1"/>
    </source>
</evidence>
<gene>
    <name evidence="2" type="ORF">PHLGIDRAFT_408862</name>
</gene>
<evidence type="ECO:0000313" key="3">
    <source>
        <dbReference type="Proteomes" id="UP000053257"/>
    </source>
</evidence>
<proteinExistence type="predicted"/>
<keyword evidence="3" id="KW-1185">Reference proteome</keyword>